<dbReference type="PANTHER" id="PTHR43785">
    <property type="entry name" value="GAMMA-GLUTAMYLPUTRESCINE SYNTHETASE"/>
    <property type="match status" value="1"/>
</dbReference>
<dbReference type="InterPro" id="IPR027303">
    <property type="entry name" value="Gln_synth_gly_rich_site"/>
</dbReference>
<evidence type="ECO:0000256" key="2">
    <source>
        <dbReference type="ARBA" id="ARBA00022598"/>
    </source>
</evidence>
<dbReference type="Pfam" id="PF00120">
    <property type="entry name" value="Gln-synt_C"/>
    <property type="match status" value="2"/>
</dbReference>
<dbReference type="Gene3D" id="3.30.590.10">
    <property type="entry name" value="Glutamine synthetase/guanido kinase, catalytic domain"/>
    <property type="match status" value="1"/>
</dbReference>
<dbReference type="InterPro" id="IPR036651">
    <property type="entry name" value="Gln_synt_N_sf"/>
</dbReference>
<dbReference type="Gene3D" id="3.10.20.70">
    <property type="entry name" value="Glutamine synthetase, N-terminal domain"/>
    <property type="match status" value="1"/>
</dbReference>
<dbReference type="PROSITE" id="PS00181">
    <property type="entry name" value="GLNA_ATP"/>
    <property type="match status" value="1"/>
</dbReference>
<sequence>MGQPSGDAAQPSPIVRPSKKQLEPEGGSPRARDVPDAASAKAVRLLWCDTAGIRRCRIVPGRRYAAVQAGSGVCITTACMAMPAYGDSPAAGAGLSCVGETRMLPVEGTRVGLPWAPGHQMALVEFRAPRTEGPWDCCPRRALRNTLKMLEDNFKLTLKVGFEVEFLLLERVPSGPGAEGAGAGAAAGGTSGSGPGLYGTSWRPVDAGLYCQTSAVNKQAAVLDEMVEALAAVGVEVLQWHAESAPGQYEFALRYYDALESCDKLLLAKEAIMGVAQSRGLAVSFLPKPLRTAAGSGCHAHISLWRDGKSHMAQCSGGAASSPAAWISSVAGSGAGASMSMPASGGSGSGKAAKVEGAGEPHGASQLRPTEEMLSFMAGMLSYLEVLLPFTSPCPSSYERLRPGTWAGSYSAWGWNNREAPIRLTAPGPSQLSDMHIEYKPLDGAANPHIALAAVAVAGMLGLSFKLVPPEPCQVPPADLDKDAAARLGVRPLPASLDEALAVLTNSRTGEGFKAAMTEAIGAPLLQAHLAVRLAEAEHARQDLPGELLLRY</sequence>
<evidence type="ECO:0000256" key="3">
    <source>
        <dbReference type="ARBA" id="ARBA00022842"/>
    </source>
</evidence>
<dbReference type="GO" id="GO:0004356">
    <property type="term" value="F:glutamine synthetase activity"/>
    <property type="evidence" value="ECO:0007669"/>
    <property type="project" value="InterPro"/>
</dbReference>
<dbReference type="OrthoDB" id="77835at2759"/>
<dbReference type="SMART" id="SM01230">
    <property type="entry name" value="Gln-synt_C"/>
    <property type="match status" value="1"/>
</dbReference>
<feature type="domain" description="GS catalytic" evidence="7">
    <location>
        <begin position="139"/>
        <end position="552"/>
    </location>
</feature>
<accession>A0A836C013</accession>
<dbReference type="PROSITE" id="PS51987">
    <property type="entry name" value="GS_CATALYTIC"/>
    <property type="match status" value="1"/>
</dbReference>
<comment type="caution">
    <text evidence="8">The sequence shown here is derived from an EMBL/GenBank/DDBJ whole genome shotgun (WGS) entry which is preliminary data.</text>
</comment>
<feature type="compositionally biased region" description="Low complexity" evidence="6">
    <location>
        <begin position="338"/>
        <end position="352"/>
    </location>
</feature>
<organism evidence="8 9">
    <name type="scientific">Edaphochlamys debaryana</name>
    <dbReference type="NCBI Taxonomy" id="47281"/>
    <lineage>
        <taxon>Eukaryota</taxon>
        <taxon>Viridiplantae</taxon>
        <taxon>Chlorophyta</taxon>
        <taxon>core chlorophytes</taxon>
        <taxon>Chlorophyceae</taxon>
        <taxon>CS clade</taxon>
        <taxon>Chlamydomonadales</taxon>
        <taxon>Chlamydomonadales incertae sedis</taxon>
        <taxon>Edaphochlamys</taxon>
    </lineage>
</organism>
<evidence type="ECO:0000313" key="8">
    <source>
        <dbReference type="EMBL" id="KAG2495326.1"/>
    </source>
</evidence>
<dbReference type="PANTHER" id="PTHR43785:SF2">
    <property type="entry name" value="TYPE-1 GLUTAMINE SYNTHETASE 1"/>
    <property type="match status" value="1"/>
</dbReference>
<reference evidence="8" key="1">
    <citation type="journal article" date="2020" name="bioRxiv">
        <title>Comparative genomics of Chlamydomonas.</title>
        <authorList>
            <person name="Craig R.J."/>
            <person name="Hasan A.R."/>
            <person name="Ness R.W."/>
            <person name="Keightley P.D."/>
        </authorList>
    </citation>
    <scope>NUCLEOTIDE SEQUENCE</scope>
    <source>
        <strain evidence="8">CCAP 11/70</strain>
    </source>
</reference>
<dbReference type="EMBL" id="JAEHOE010000025">
    <property type="protein sequence ID" value="KAG2495326.1"/>
    <property type="molecule type" value="Genomic_DNA"/>
</dbReference>
<keyword evidence="3" id="KW-0460">Magnesium</keyword>
<gene>
    <name evidence="8" type="ORF">HYH03_006596</name>
</gene>
<evidence type="ECO:0000313" key="9">
    <source>
        <dbReference type="Proteomes" id="UP000612055"/>
    </source>
</evidence>
<protein>
    <recommendedName>
        <fullName evidence="7">GS catalytic domain-containing protein</fullName>
    </recommendedName>
</protein>
<proteinExistence type="inferred from homology"/>
<feature type="region of interest" description="Disordered" evidence="6">
    <location>
        <begin position="338"/>
        <end position="367"/>
    </location>
</feature>
<evidence type="ECO:0000256" key="5">
    <source>
        <dbReference type="RuleBase" id="RU000384"/>
    </source>
</evidence>
<evidence type="ECO:0000256" key="4">
    <source>
        <dbReference type="PROSITE-ProRule" id="PRU01331"/>
    </source>
</evidence>
<dbReference type="InterPro" id="IPR014746">
    <property type="entry name" value="Gln_synth/guanido_kin_cat_dom"/>
</dbReference>
<dbReference type="SUPFAM" id="SSF55931">
    <property type="entry name" value="Glutamine synthetase/guanido kinase"/>
    <property type="match status" value="1"/>
</dbReference>
<comment type="similarity">
    <text evidence="4 5">Belongs to the glutamine synthetase family.</text>
</comment>
<evidence type="ECO:0000259" key="7">
    <source>
        <dbReference type="PROSITE" id="PS51987"/>
    </source>
</evidence>
<evidence type="ECO:0000256" key="6">
    <source>
        <dbReference type="SAM" id="MobiDB-lite"/>
    </source>
</evidence>
<keyword evidence="9" id="KW-1185">Reference proteome</keyword>
<dbReference type="Proteomes" id="UP000612055">
    <property type="component" value="Unassembled WGS sequence"/>
</dbReference>
<feature type="region of interest" description="Disordered" evidence="6">
    <location>
        <begin position="1"/>
        <end position="36"/>
    </location>
</feature>
<evidence type="ECO:0000256" key="1">
    <source>
        <dbReference type="ARBA" id="ARBA00001946"/>
    </source>
</evidence>
<name>A0A836C013_9CHLO</name>
<dbReference type="InterPro" id="IPR008146">
    <property type="entry name" value="Gln_synth_cat_dom"/>
</dbReference>
<dbReference type="AlphaFoldDB" id="A0A836C013"/>
<dbReference type="GO" id="GO:0006542">
    <property type="term" value="P:glutamine biosynthetic process"/>
    <property type="evidence" value="ECO:0007669"/>
    <property type="project" value="InterPro"/>
</dbReference>
<comment type="cofactor">
    <cofactor evidence="1">
        <name>Mg(2+)</name>
        <dbReference type="ChEBI" id="CHEBI:18420"/>
    </cofactor>
</comment>
<keyword evidence="2" id="KW-0436">Ligase</keyword>